<dbReference type="AlphaFoldDB" id="A0A410P5V3"/>
<evidence type="ECO:0000313" key="3">
    <source>
        <dbReference type="EMBL" id="QAT17461.1"/>
    </source>
</evidence>
<dbReference type="KEGG" id="vai:BU251_06910"/>
<keyword evidence="2" id="KW-0732">Signal</keyword>
<keyword evidence="4" id="KW-1185">Reference proteome</keyword>
<proteinExistence type="predicted"/>
<dbReference type="RefSeq" id="WP_128700294.1">
    <property type="nucleotide sequence ID" value="NZ_CP019384.1"/>
</dbReference>
<feature type="signal peptide" evidence="2">
    <location>
        <begin position="1"/>
        <end position="19"/>
    </location>
</feature>
<sequence length="367" mass="40127">MRKALVFLSCLFLCGCLQSKEHLSFAKDGSGTLEVHLMVPEGTLEMIDATMGAMAKGMTQAVGGNQKEMPPSLAEEMFSSQDEMFKKAKEAGLNIRFQSYAKEIRDKDLYVDYMIAFDDINKLLQSGLVMTHLVLAKDDQGRMVAFLKKDKQKAEESKGQVTAGAQPQQGEQAETPQQKEMREKFMKALSRFEVEFRLTMPTPIEDVSGMFVKDDANTVSLSLKGDLFKDKTLIDKFYGDGDEKTQAVASSEGIAFVLPALAEAMGEAPAAGTSSAAAAQDDGKNLSLDQILEKTGQPAPESKGRIKQLPAGTQVKITMKDGEVIEGKLVEQTKECVRVDSVGLPMTYFTELIWTMDETGGGDAKNR</sequence>
<evidence type="ECO:0000313" key="4">
    <source>
        <dbReference type="Proteomes" id="UP000287243"/>
    </source>
</evidence>
<feature type="chain" id="PRO_5019385770" description="Lipoprotein" evidence="2">
    <location>
        <begin position="20"/>
        <end position="367"/>
    </location>
</feature>
<protein>
    <recommendedName>
        <fullName evidence="5">Lipoprotein</fullName>
    </recommendedName>
</protein>
<feature type="compositionally biased region" description="Low complexity" evidence="1">
    <location>
        <begin position="162"/>
        <end position="176"/>
    </location>
</feature>
<evidence type="ECO:0000256" key="2">
    <source>
        <dbReference type="SAM" id="SignalP"/>
    </source>
</evidence>
<organism evidence="3 4">
    <name type="scientific">Velamenicoccus archaeovorus</name>
    <dbReference type="NCBI Taxonomy" id="1930593"/>
    <lineage>
        <taxon>Bacteria</taxon>
        <taxon>Pseudomonadati</taxon>
        <taxon>Candidatus Omnitrophota</taxon>
        <taxon>Candidatus Velamenicoccus</taxon>
    </lineage>
</organism>
<accession>A0A410P5V3</accession>
<evidence type="ECO:0008006" key="5">
    <source>
        <dbReference type="Google" id="ProtNLM"/>
    </source>
</evidence>
<dbReference type="EMBL" id="CP019384">
    <property type="protein sequence ID" value="QAT17461.1"/>
    <property type="molecule type" value="Genomic_DNA"/>
</dbReference>
<feature type="region of interest" description="Disordered" evidence="1">
    <location>
        <begin position="155"/>
        <end position="179"/>
    </location>
</feature>
<dbReference type="PROSITE" id="PS51257">
    <property type="entry name" value="PROKAR_LIPOPROTEIN"/>
    <property type="match status" value="1"/>
</dbReference>
<evidence type="ECO:0000256" key="1">
    <source>
        <dbReference type="SAM" id="MobiDB-lite"/>
    </source>
</evidence>
<gene>
    <name evidence="3" type="ORF">BU251_06910</name>
</gene>
<reference evidence="3 4" key="1">
    <citation type="submission" date="2017-01" db="EMBL/GenBank/DDBJ databases">
        <title>First insights into the biology of 'candidatus Vampirococcus archaeovorus'.</title>
        <authorList>
            <person name="Kizina J."/>
            <person name="Jordan S."/>
            <person name="Stueber K."/>
            <person name="Reinhardt R."/>
            <person name="Harder J."/>
        </authorList>
    </citation>
    <scope>NUCLEOTIDE SEQUENCE [LARGE SCALE GENOMIC DNA]</scope>
    <source>
        <strain evidence="3 4">LiM</strain>
    </source>
</reference>
<dbReference type="Proteomes" id="UP000287243">
    <property type="component" value="Chromosome"/>
</dbReference>
<name>A0A410P5V3_VELA1</name>